<gene>
    <name evidence="1" type="ORF">SANT12839_099080</name>
</gene>
<name>A0A4D4KQ48_9ACTN</name>
<comment type="caution">
    <text evidence="1">The sequence shown here is derived from an EMBL/GenBank/DDBJ whole genome shotgun (WGS) entry which is preliminary data.</text>
</comment>
<evidence type="ECO:0000313" key="1">
    <source>
        <dbReference type="EMBL" id="GDY49026.1"/>
    </source>
</evidence>
<evidence type="ECO:0000313" key="2">
    <source>
        <dbReference type="Proteomes" id="UP000299290"/>
    </source>
</evidence>
<organism evidence="1 2">
    <name type="scientific">Streptomyces antimycoticus</name>
    <dbReference type="NCBI Taxonomy" id="68175"/>
    <lineage>
        <taxon>Bacteria</taxon>
        <taxon>Bacillati</taxon>
        <taxon>Actinomycetota</taxon>
        <taxon>Actinomycetes</taxon>
        <taxon>Kitasatosporales</taxon>
        <taxon>Streptomycetaceae</taxon>
        <taxon>Streptomyces</taxon>
        <taxon>Streptomyces violaceusniger group</taxon>
    </lineage>
</organism>
<sequence>MIDKPGPVLEVHARLELRVLAVPERCLVARAVARGRVRVEASPADFACIAQGQFGVLPVCVVEKRQRLLRDPGEEGAVVDLTVVGLRSLGAFAAGSLLLVDELDELDSVRVPPQTDETRFREGSKPLLSDDVVPCAM</sequence>
<dbReference type="Proteomes" id="UP000299290">
    <property type="component" value="Unassembled WGS sequence"/>
</dbReference>
<protein>
    <submittedName>
        <fullName evidence="1">Uncharacterized protein</fullName>
    </submittedName>
</protein>
<reference evidence="1 2" key="1">
    <citation type="journal article" date="2020" name="Int. J. Syst. Evol. Microbiol.">
        <title>Reclassification of Streptomyces castelarensis and Streptomyces sporoclivatus as later heterotypic synonyms of Streptomyces antimycoticus.</title>
        <authorList>
            <person name="Komaki H."/>
            <person name="Tamura T."/>
        </authorList>
    </citation>
    <scope>NUCLEOTIDE SEQUENCE [LARGE SCALE GENOMIC DNA]</scope>
    <source>
        <strain evidence="1 2">NBRC 12839</strain>
    </source>
</reference>
<proteinExistence type="predicted"/>
<keyword evidence="2" id="KW-1185">Reference proteome</keyword>
<dbReference type="AlphaFoldDB" id="A0A4D4KQ48"/>
<accession>A0A4D4KQ48</accession>
<dbReference type="EMBL" id="BJHV01000001">
    <property type="protein sequence ID" value="GDY49026.1"/>
    <property type="molecule type" value="Genomic_DNA"/>
</dbReference>